<dbReference type="GO" id="GO:0003677">
    <property type="term" value="F:DNA binding"/>
    <property type="evidence" value="ECO:0007669"/>
    <property type="project" value="UniProtKB-KW"/>
</dbReference>
<evidence type="ECO:0000313" key="12">
    <source>
        <dbReference type="Proteomes" id="UP000226191"/>
    </source>
</evidence>
<evidence type="ECO:0000313" key="13">
    <source>
        <dbReference type="Proteomes" id="UP000256621"/>
    </source>
</evidence>
<evidence type="ECO:0000313" key="11">
    <source>
        <dbReference type="EMBL" id="PGF36803.1"/>
    </source>
</evidence>
<dbReference type="NCBIfam" id="TIGR00244">
    <property type="entry name" value="transcriptional regulator NrdR"/>
    <property type="match status" value="1"/>
</dbReference>
<accession>A0A2B7JVG8</accession>
<keyword evidence="4 7" id="KW-0805">Transcription regulation</keyword>
<keyword evidence="7" id="KW-0479">Metal-binding</keyword>
<name>A0A2B7JVG8_CUTAC</name>
<comment type="function">
    <text evidence="7">Negatively regulates transcription of bacterial ribonucleotide reductase nrd genes and operons by binding to NrdR-boxes.</text>
</comment>
<protein>
    <recommendedName>
        <fullName evidence="7">Transcriptional repressor NrdR</fullName>
    </recommendedName>
</protein>
<evidence type="ECO:0000256" key="8">
    <source>
        <dbReference type="SAM" id="MobiDB-lite"/>
    </source>
</evidence>
<sequence length="168" mass="19336">MRCPFCQHDDSRVLDSRVCEDGTAIRRRRQCPMCERRFTTIERMQMTVHKRNGIEEPFSRDKVIRGVRNACKGRPVTDADLALLGQRVEDGLRARGVAEIPSEEIGLAILGPLRELDSIAYLRFASVYLNYNTIEDFATEIDRLRDESSDKTKSSSRKRLSKQDEPLF</sequence>
<dbReference type="Proteomes" id="UP000256621">
    <property type="component" value="Chromosome"/>
</dbReference>
<dbReference type="InterPro" id="IPR055173">
    <property type="entry name" value="NrdR-like_N"/>
</dbReference>
<feature type="domain" description="ATP-cone" evidence="9">
    <location>
        <begin position="46"/>
        <end position="136"/>
    </location>
</feature>
<keyword evidence="3 7" id="KW-0067">ATP-binding</keyword>
<dbReference type="AlphaFoldDB" id="A0A2B7JVG8"/>
<dbReference type="InterPro" id="IPR003796">
    <property type="entry name" value="RNR_NrdR-like"/>
</dbReference>
<dbReference type="EMBL" id="MVCE01000001">
    <property type="protein sequence ID" value="PGF36803.1"/>
    <property type="molecule type" value="Genomic_DNA"/>
</dbReference>
<reference evidence="10 13" key="2">
    <citation type="submission" date="2018-08" db="EMBL/GenBank/DDBJ databases">
        <title>Genome sequencing of Cutibacterium acnes KCOM 1315.</title>
        <authorList>
            <person name="Kook J.-K."/>
            <person name="Park S.-N."/>
            <person name="Lim Y.K."/>
        </authorList>
    </citation>
    <scope>NUCLEOTIDE SEQUENCE [LARGE SCALE GENOMIC DNA]</scope>
    <source>
        <strain evidence="10 13">KCOM 1315</strain>
    </source>
</reference>
<dbReference type="PANTHER" id="PTHR30455">
    <property type="entry name" value="TRANSCRIPTIONAL REPRESSOR NRDR"/>
    <property type="match status" value="1"/>
</dbReference>
<dbReference type="GO" id="GO:0005524">
    <property type="term" value="F:ATP binding"/>
    <property type="evidence" value="ECO:0007669"/>
    <property type="project" value="UniProtKB-UniRule"/>
</dbReference>
<keyword evidence="7" id="KW-0863">Zinc-finger</keyword>
<dbReference type="Proteomes" id="UP000226191">
    <property type="component" value="Unassembled WGS sequence"/>
</dbReference>
<keyword evidence="1 7" id="KW-0678">Repressor</keyword>
<dbReference type="GO" id="GO:0045892">
    <property type="term" value="P:negative regulation of DNA-templated transcription"/>
    <property type="evidence" value="ECO:0007669"/>
    <property type="project" value="UniProtKB-UniRule"/>
</dbReference>
<dbReference type="HAMAP" id="MF_00440">
    <property type="entry name" value="NrdR"/>
    <property type="match status" value="1"/>
</dbReference>
<feature type="region of interest" description="Disordered" evidence="8">
    <location>
        <begin position="145"/>
        <end position="168"/>
    </location>
</feature>
<dbReference type="InterPro" id="IPR005144">
    <property type="entry name" value="ATP-cone_dom"/>
</dbReference>
<keyword evidence="7" id="KW-0862">Zinc</keyword>
<evidence type="ECO:0000256" key="2">
    <source>
        <dbReference type="ARBA" id="ARBA00022741"/>
    </source>
</evidence>
<reference evidence="11 12" key="1">
    <citation type="submission" date="2017-02" db="EMBL/GenBank/DDBJ databases">
        <title>Prevalence of linear plasmids in Cutibacterium acnes isolates obtained from cancerous prostatic tissue.</title>
        <authorList>
            <person name="Davidsson S."/>
            <person name="Bruggemann H."/>
        </authorList>
    </citation>
    <scope>NUCLEOTIDE SEQUENCE [LARGE SCALE GENOMIC DNA]</scope>
    <source>
        <strain evidence="11 12">11-78</strain>
    </source>
</reference>
<dbReference type="PANTHER" id="PTHR30455:SF2">
    <property type="entry name" value="TRANSCRIPTIONAL REPRESSOR NRDR"/>
    <property type="match status" value="1"/>
</dbReference>
<feature type="zinc finger region" evidence="7">
    <location>
        <begin position="3"/>
        <end position="34"/>
    </location>
</feature>
<dbReference type="EMBL" id="CP031442">
    <property type="protein sequence ID" value="AXM06140.1"/>
    <property type="molecule type" value="Genomic_DNA"/>
</dbReference>
<keyword evidence="5 7" id="KW-0238">DNA-binding</keyword>
<evidence type="ECO:0000256" key="1">
    <source>
        <dbReference type="ARBA" id="ARBA00022491"/>
    </source>
</evidence>
<evidence type="ECO:0000256" key="6">
    <source>
        <dbReference type="ARBA" id="ARBA00023163"/>
    </source>
</evidence>
<dbReference type="RefSeq" id="WP_002517883.1">
    <property type="nucleotide sequence ID" value="NZ_AP019664.1"/>
</dbReference>
<organism evidence="11 12">
    <name type="scientific">Cutibacterium acnes</name>
    <name type="common">Propionibacterium acnes</name>
    <dbReference type="NCBI Taxonomy" id="1747"/>
    <lineage>
        <taxon>Bacteria</taxon>
        <taxon>Bacillati</taxon>
        <taxon>Actinomycetota</taxon>
        <taxon>Actinomycetes</taxon>
        <taxon>Propionibacteriales</taxon>
        <taxon>Propionibacteriaceae</taxon>
        <taxon>Cutibacterium</taxon>
    </lineage>
</organism>
<keyword evidence="6 7" id="KW-0804">Transcription</keyword>
<evidence type="ECO:0000256" key="4">
    <source>
        <dbReference type="ARBA" id="ARBA00023015"/>
    </source>
</evidence>
<evidence type="ECO:0000256" key="5">
    <source>
        <dbReference type="ARBA" id="ARBA00023125"/>
    </source>
</evidence>
<evidence type="ECO:0000259" key="9">
    <source>
        <dbReference type="PROSITE" id="PS51161"/>
    </source>
</evidence>
<keyword evidence="2 7" id="KW-0547">Nucleotide-binding</keyword>
<evidence type="ECO:0000256" key="3">
    <source>
        <dbReference type="ARBA" id="ARBA00022840"/>
    </source>
</evidence>
<dbReference type="OrthoDB" id="9807461at2"/>
<dbReference type="GeneID" id="92856993"/>
<proteinExistence type="inferred from homology"/>
<dbReference type="PROSITE" id="PS51161">
    <property type="entry name" value="ATP_CONE"/>
    <property type="match status" value="1"/>
</dbReference>
<evidence type="ECO:0000313" key="10">
    <source>
        <dbReference type="EMBL" id="AXM06140.1"/>
    </source>
</evidence>
<dbReference type="Pfam" id="PF03477">
    <property type="entry name" value="ATP-cone"/>
    <property type="match status" value="1"/>
</dbReference>
<dbReference type="GO" id="GO:0008270">
    <property type="term" value="F:zinc ion binding"/>
    <property type="evidence" value="ECO:0007669"/>
    <property type="project" value="UniProtKB-UniRule"/>
</dbReference>
<comment type="cofactor">
    <cofactor evidence="7">
        <name>Zn(2+)</name>
        <dbReference type="ChEBI" id="CHEBI:29105"/>
    </cofactor>
    <text evidence="7">Binds 1 zinc ion.</text>
</comment>
<comment type="similarity">
    <text evidence="7">Belongs to the NrdR family.</text>
</comment>
<dbReference type="SMR" id="A0A2B7JVG8"/>
<dbReference type="Pfam" id="PF22811">
    <property type="entry name" value="Zn_ribbon_NrdR"/>
    <property type="match status" value="1"/>
</dbReference>
<evidence type="ECO:0000256" key="7">
    <source>
        <dbReference type="HAMAP-Rule" id="MF_00440"/>
    </source>
</evidence>
<gene>
    <name evidence="7" type="primary">nrdR</name>
    <name evidence="11" type="ORF">B1B09_02435</name>
    <name evidence="10" type="ORF">DXN06_02420</name>
</gene>